<dbReference type="GO" id="GO:0043565">
    <property type="term" value="F:sequence-specific DNA binding"/>
    <property type="evidence" value="ECO:0007669"/>
    <property type="project" value="TreeGrafter"/>
</dbReference>
<dbReference type="InterPro" id="IPR036864">
    <property type="entry name" value="Zn2-C6_fun-type_DNA-bd_sf"/>
</dbReference>
<dbReference type="SUPFAM" id="SSF57701">
    <property type="entry name" value="Zn2/Cys6 DNA-binding domain"/>
    <property type="match status" value="1"/>
</dbReference>
<keyword evidence="5" id="KW-0238">DNA-binding</keyword>
<evidence type="ECO:0000256" key="4">
    <source>
        <dbReference type="ARBA" id="ARBA00023015"/>
    </source>
</evidence>
<dbReference type="InterPro" id="IPR007219">
    <property type="entry name" value="XnlR_reg_dom"/>
</dbReference>
<keyword evidence="6" id="KW-0804">Transcription</keyword>
<proteinExistence type="predicted"/>
<name>A0A8K0SBP7_9HYPO</name>
<evidence type="ECO:0000313" key="10">
    <source>
        <dbReference type="EMBL" id="KAH7303447.1"/>
    </source>
</evidence>
<dbReference type="PANTHER" id="PTHR47782:SF1">
    <property type="entry name" value="PYRIMIDINE PATHWAY REGULATORY PROTEIN 1"/>
    <property type="match status" value="1"/>
</dbReference>
<evidence type="ECO:0000259" key="9">
    <source>
        <dbReference type="PROSITE" id="PS50048"/>
    </source>
</evidence>
<dbReference type="PROSITE" id="PS50048">
    <property type="entry name" value="ZN2_CY6_FUNGAL_2"/>
    <property type="match status" value="1"/>
</dbReference>
<dbReference type="Pfam" id="PF00172">
    <property type="entry name" value="Zn_clus"/>
    <property type="match status" value="1"/>
</dbReference>
<comment type="subcellular location">
    <subcellularLocation>
        <location evidence="1">Nucleus</location>
    </subcellularLocation>
</comment>
<evidence type="ECO:0000256" key="7">
    <source>
        <dbReference type="ARBA" id="ARBA00023242"/>
    </source>
</evidence>
<dbReference type="OrthoDB" id="189997at2759"/>
<keyword evidence="2" id="KW-0479">Metal-binding</keyword>
<evidence type="ECO:0000256" key="8">
    <source>
        <dbReference type="SAM" id="MobiDB-lite"/>
    </source>
</evidence>
<organism evidence="10 11">
    <name type="scientific">Stachybotrys elegans</name>
    <dbReference type="NCBI Taxonomy" id="80388"/>
    <lineage>
        <taxon>Eukaryota</taxon>
        <taxon>Fungi</taxon>
        <taxon>Dikarya</taxon>
        <taxon>Ascomycota</taxon>
        <taxon>Pezizomycotina</taxon>
        <taxon>Sordariomycetes</taxon>
        <taxon>Hypocreomycetidae</taxon>
        <taxon>Hypocreales</taxon>
        <taxon>Stachybotryaceae</taxon>
        <taxon>Stachybotrys</taxon>
    </lineage>
</organism>
<evidence type="ECO:0000313" key="11">
    <source>
        <dbReference type="Proteomes" id="UP000813444"/>
    </source>
</evidence>
<accession>A0A8K0SBP7</accession>
<protein>
    <submittedName>
        <fullName evidence="10">Fungal-specific transcription factor domain-containing protein</fullName>
    </submittedName>
</protein>
<keyword evidence="3" id="KW-0862">Zinc</keyword>
<dbReference type="Proteomes" id="UP000813444">
    <property type="component" value="Unassembled WGS sequence"/>
</dbReference>
<dbReference type="Gene3D" id="4.10.240.10">
    <property type="entry name" value="Zn(2)-C6 fungal-type DNA-binding domain"/>
    <property type="match status" value="1"/>
</dbReference>
<feature type="domain" description="Zn(2)-C6 fungal-type" evidence="9">
    <location>
        <begin position="26"/>
        <end position="56"/>
    </location>
</feature>
<dbReference type="GO" id="GO:0006351">
    <property type="term" value="P:DNA-templated transcription"/>
    <property type="evidence" value="ECO:0007669"/>
    <property type="project" value="InterPro"/>
</dbReference>
<feature type="compositionally biased region" description="Polar residues" evidence="8">
    <location>
        <begin position="139"/>
        <end position="148"/>
    </location>
</feature>
<dbReference type="Pfam" id="PF04082">
    <property type="entry name" value="Fungal_trans"/>
    <property type="match status" value="1"/>
</dbReference>
<dbReference type="GO" id="GO:0005634">
    <property type="term" value="C:nucleus"/>
    <property type="evidence" value="ECO:0007669"/>
    <property type="project" value="UniProtKB-SubCell"/>
</dbReference>
<dbReference type="GO" id="GO:0045944">
    <property type="term" value="P:positive regulation of transcription by RNA polymerase II"/>
    <property type="evidence" value="ECO:0007669"/>
    <property type="project" value="TreeGrafter"/>
</dbReference>
<keyword evidence="7" id="KW-0539">Nucleus</keyword>
<dbReference type="PANTHER" id="PTHR47782">
    <property type="entry name" value="ZN(II)2CYS6 TRANSCRIPTION FACTOR (EUROFUNG)-RELATED"/>
    <property type="match status" value="1"/>
</dbReference>
<feature type="region of interest" description="Disordered" evidence="8">
    <location>
        <begin position="124"/>
        <end position="172"/>
    </location>
</feature>
<gene>
    <name evidence="10" type="ORF">B0I35DRAFT_402383</name>
</gene>
<dbReference type="CDD" id="cd12148">
    <property type="entry name" value="fungal_TF_MHR"/>
    <property type="match status" value="1"/>
</dbReference>
<reference evidence="10" key="1">
    <citation type="journal article" date="2021" name="Nat. Commun.">
        <title>Genetic determinants of endophytism in the Arabidopsis root mycobiome.</title>
        <authorList>
            <person name="Mesny F."/>
            <person name="Miyauchi S."/>
            <person name="Thiergart T."/>
            <person name="Pickel B."/>
            <person name="Atanasova L."/>
            <person name="Karlsson M."/>
            <person name="Huettel B."/>
            <person name="Barry K.W."/>
            <person name="Haridas S."/>
            <person name="Chen C."/>
            <person name="Bauer D."/>
            <person name="Andreopoulos W."/>
            <person name="Pangilinan J."/>
            <person name="LaButti K."/>
            <person name="Riley R."/>
            <person name="Lipzen A."/>
            <person name="Clum A."/>
            <person name="Drula E."/>
            <person name="Henrissat B."/>
            <person name="Kohler A."/>
            <person name="Grigoriev I.V."/>
            <person name="Martin F.M."/>
            <person name="Hacquard S."/>
        </authorList>
    </citation>
    <scope>NUCLEOTIDE SEQUENCE</scope>
    <source>
        <strain evidence="10">MPI-CAGE-CH-0235</strain>
    </source>
</reference>
<dbReference type="SMART" id="SM00906">
    <property type="entry name" value="Fungal_trans"/>
    <property type="match status" value="1"/>
</dbReference>
<dbReference type="GO" id="GO:0008270">
    <property type="term" value="F:zinc ion binding"/>
    <property type="evidence" value="ECO:0007669"/>
    <property type="project" value="InterPro"/>
</dbReference>
<evidence type="ECO:0000256" key="5">
    <source>
        <dbReference type="ARBA" id="ARBA00023125"/>
    </source>
</evidence>
<keyword evidence="4" id="KW-0805">Transcription regulation</keyword>
<dbReference type="EMBL" id="JAGPNK010000033">
    <property type="protein sequence ID" value="KAH7303447.1"/>
    <property type="molecule type" value="Genomic_DNA"/>
</dbReference>
<feature type="compositionally biased region" description="Basic and acidic residues" evidence="8">
    <location>
        <begin position="149"/>
        <end position="162"/>
    </location>
</feature>
<dbReference type="CDD" id="cd00067">
    <property type="entry name" value="GAL4"/>
    <property type="match status" value="1"/>
</dbReference>
<evidence type="ECO:0000256" key="6">
    <source>
        <dbReference type="ARBA" id="ARBA00023163"/>
    </source>
</evidence>
<dbReference type="InterPro" id="IPR001138">
    <property type="entry name" value="Zn2Cys6_DnaBD"/>
</dbReference>
<evidence type="ECO:0000256" key="2">
    <source>
        <dbReference type="ARBA" id="ARBA00022723"/>
    </source>
</evidence>
<evidence type="ECO:0000256" key="3">
    <source>
        <dbReference type="ARBA" id="ARBA00022833"/>
    </source>
</evidence>
<sequence>MAGAGIVHPGGAGPKASRRNLRSRLACARCQRRKIRCDGNRPVCNNCKKASAACTDGDSIRIGDSAREQIDRLRQRVAWLESIIKERCPDVDLSQNAPTVHTSPNAEEGVSMSLDGTTVNEQDSLMVSSTPPMRPRDSSAVQQDTSSAQDEHAHNPSKEPATHRPNQPQHVTNTRSHEIGLLSLNGSQDPRYIGPSSGYFLARVMLSSRKQGDSWRAKLSNPVPHSSTIELVEALQGPMPLPPYSQAVILCEQYFETINPQYPILHRPTFMQKLHIVLENPQPDAEDAFQVFMVFALGSVVASHRRHLRLPAESYCLSALRYFDRLNIDNSLQGLQCLLLLFVFTLHCPHMRLSLWHLNYQCLAATVDLGLQRKVTTRSGISLLEQEMRTRIFWVVLTLDRKVATMMGRPIGLRDEACELRLPENIDDEALASLPPSTSNTPLSMSFSFAIHLCALTKLNSEIKYIANSVAPASLGYAYPSNINLIDWQREMSEKLDQWIHELPPQDDKNAYLHSICEMSCQSLKMVLLRPSPAIPHPSRECLQQCHAAADRCLRLIGDMYRSNLLVYSWETLHILIGSVITKLYIIKMVPDVARDMDPVMLVASLGEYLSILSAVGEHWPSGKRCRDFLHDMGQEVISGLKTQSARGDETVAHHQTEASLPRMTPRRQGVGALENWNGLISNNMPSPSAQPQIPAGLDDPMVLEPQQDGFDVLGAFPWTTTMATGLETDDMDAFIRSLFDDFIPYNGDSLFRPVNE</sequence>
<dbReference type="AlphaFoldDB" id="A0A8K0SBP7"/>
<dbReference type="InterPro" id="IPR052202">
    <property type="entry name" value="Yeast_MetPath_Reg"/>
</dbReference>
<evidence type="ECO:0000256" key="1">
    <source>
        <dbReference type="ARBA" id="ARBA00004123"/>
    </source>
</evidence>
<dbReference type="SMART" id="SM00066">
    <property type="entry name" value="GAL4"/>
    <property type="match status" value="1"/>
</dbReference>
<dbReference type="GO" id="GO:0000981">
    <property type="term" value="F:DNA-binding transcription factor activity, RNA polymerase II-specific"/>
    <property type="evidence" value="ECO:0007669"/>
    <property type="project" value="InterPro"/>
</dbReference>
<keyword evidence="11" id="KW-1185">Reference proteome</keyword>
<comment type="caution">
    <text evidence="10">The sequence shown here is derived from an EMBL/GenBank/DDBJ whole genome shotgun (WGS) entry which is preliminary data.</text>
</comment>